<dbReference type="InterPro" id="IPR027417">
    <property type="entry name" value="P-loop_NTPase"/>
</dbReference>
<keyword evidence="4" id="KW-1185">Reference proteome</keyword>
<name>A0ABX2NXI8_9BURK</name>
<dbReference type="SUPFAM" id="SSF52540">
    <property type="entry name" value="P-loop containing nucleoside triphosphate hydrolases"/>
    <property type="match status" value="1"/>
</dbReference>
<evidence type="ECO:0000313" key="4">
    <source>
        <dbReference type="Proteomes" id="UP000821598"/>
    </source>
</evidence>
<evidence type="ECO:0000313" key="3">
    <source>
        <dbReference type="EMBL" id="NVI09246.1"/>
    </source>
</evidence>
<dbReference type="RefSeq" id="WP_176369664.1">
    <property type="nucleotide sequence ID" value="NZ_VOMC01000071.1"/>
</dbReference>
<dbReference type="PANTHER" id="PTHR30121">
    <property type="entry name" value="UNCHARACTERIZED PROTEIN YJGR-RELATED"/>
    <property type="match status" value="1"/>
</dbReference>
<dbReference type="InterPro" id="IPR051162">
    <property type="entry name" value="T4SS_component"/>
</dbReference>
<dbReference type="PANTHER" id="PTHR30121:SF6">
    <property type="entry name" value="SLR6007 PROTEIN"/>
    <property type="match status" value="1"/>
</dbReference>
<feature type="compositionally biased region" description="Polar residues" evidence="1">
    <location>
        <begin position="1192"/>
        <end position="1204"/>
    </location>
</feature>
<reference evidence="3 4" key="1">
    <citation type="submission" date="2019-08" db="EMBL/GenBank/DDBJ databases">
        <title>Paraburkholderia simonii sp. nov. and P. youngii sp. nov. Brazilian and Mexican Mimosa-associated rhizobia.</title>
        <authorList>
            <person name="Mavima L."/>
            <person name="Beukes C.W."/>
            <person name="Palmer M."/>
            <person name="De Meyer S.E."/>
            <person name="James E.K."/>
            <person name="Maluk M."/>
            <person name="Avontuur J.R."/>
            <person name="Chan W.Y."/>
            <person name="Venter S.N."/>
            <person name="Steenkamp E.T."/>
        </authorList>
    </citation>
    <scope>NUCLEOTIDE SEQUENCE [LARGE SCALE GENOMIC DNA]</scope>
    <source>
        <strain evidence="3 4">JPY454</strain>
    </source>
</reference>
<dbReference type="Pfam" id="PF01935">
    <property type="entry name" value="DUF87"/>
    <property type="match status" value="1"/>
</dbReference>
<organism evidence="3 4">
    <name type="scientific">Paraburkholderia youngii</name>
    <dbReference type="NCBI Taxonomy" id="2782701"/>
    <lineage>
        <taxon>Bacteria</taxon>
        <taxon>Pseudomonadati</taxon>
        <taxon>Pseudomonadota</taxon>
        <taxon>Betaproteobacteria</taxon>
        <taxon>Burkholderiales</taxon>
        <taxon>Burkholderiaceae</taxon>
        <taxon>Paraburkholderia</taxon>
    </lineage>
</organism>
<feature type="region of interest" description="Disordered" evidence="1">
    <location>
        <begin position="1176"/>
        <end position="1204"/>
    </location>
</feature>
<evidence type="ECO:0000256" key="1">
    <source>
        <dbReference type="SAM" id="MobiDB-lite"/>
    </source>
</evidence>
<proteinExistence type="predicted"/>
<feature type="compositionally biased region" description="Polar residues" evidence="1">
    <location>
        <begin position="1176"/>
        <end position="1185"/>
    </location>
</feature>
<sequence length="1641" mass="182824">MNPSLSQRYSDWVRKIAEQLDDDDQIASDSLEAFLNTVERFNAGRLVRVASFFDRLLARKPDSLRDLVSECYAHLPSWGALPLLDVPMGRNAKRAQRLIEHGHRFTTHAMFASKSERNRVLQRIDKIQKGDDSTPPFELPTPVAESNRPHHTAAEYLDDVRSFVREHDIEALARLQQWDATPLLKIIEKREPSSSSTPKATILKGYSDVVFLQSVKLTIQRFLDENDNNVSAGDLYGIKLRLTRYEYSVADPVEDIHRLLNGIVGAVVPDRLNLPGVANDIPIEFEAIDDDVPSLARATAKVTFTVSIDSGMDTVPFEQQYVWPVPTTHPERLRLVFAEQALRLLSKLSAPRLPAFRLGGFDELFSAIDEEDAHRLLMLGMSDFDVVNVFNDDATHPIYTDLVASCTALTGRYKEHLEAILADGFYAANKNVHRVVTSYSDVVKQAIGRAAGAEYVLPCLYRAFLAVRDNDNFTRPYLDAAVALPISPFVLELSSARAVFLRDGFSEIVAELFANGKAAAEQRWQRLVELAELRRPVVALVADANRALTTASQAFGLTHLIGNADRSSLPVASQSLMRQETFDEDDLGQMLQPSGRAKIYEQLIRTYQGLHRHSHDQLSLLFTNISEIDIVLSGVDRWLKTYLVETVEQQTPFHLTVKVITTGVATTTAVNMLVAWKDAWAESGFSNQRKCSISIGHRHATSPRELEAMLEKERDLRYDLGVIAHFLEDQHEGDQLEPVEAFDAVSGSVLRQFPLAEYPRPIRQLSAQSQRQMSISNRRVQMASKHTEIAARLKYQYTDSSREHTVVTQIDFTPWRKTIEVLHQKAVWVSCVDRQVDSNLIGGGLPRGGANPDRRIVGFSCGLGNYGELNRTISTEVSDFAALTRAIAHRLRQYLPNLTKEQAELAAHNVIKSACEIPGLSLVKAIGRDEYIRDVIGYSLIGRLFGRDPSSVLQSLIPLDSFPHWFRDREDANIPDLLFLEASETDGRLHIEATIVESKFAYENVGHADKAFAQASAGLRQLVKIFAPRDVSLKAAVFERKYWWAQLHRALSSRAVVMLAADKYQALCAALDRLSEGDFTIAWRAVASTFWTNKSSSQISQKFMGAVDVGLDRPLPDGFGVYQLEFGIETLIQLLTQENQAPFDIPGTPLALSPIAHSIPAASEVAQQVSPIHVSETTDVGSVNNDVHDDSTAATTGEHSTNAAQVSPFEPAAIKESTADITSVPTTVRQAHVKLSSLHSQPAVAATNPPAPITHVPDTTGSPTASETQTVRVGRLLIGTDSRGQEVHWEYGDPELENRHLLIFGASGSGKTYAIQCLLLEMVKQLQHVAIIDYTDGFLPSKLDRLFVESTNPETHVLVQQPFPINPFQRLSREEPGIGELLELPHNVASRVADVFCSVYTVGDVQRAALSRHIEQGLTSGGNFSLEELLRALEADPNAPQTLALKISELVKQKPFSIEQGSGWKHIFEESSLAHILQLVNISKDMQRLIAEFALWDFFAYATRNGNKDIPLPVVLDEVQNLDHRSDRAIDKLLREGRKFGVGMILATQTISNFDKEERSRLFQCAQKLFFKPAETERKEFAQILADVSPTRSRDEWVIELGKLGKGECWAVGPHRIAEGRPMRRDPIKLKVVSLEARQAT</sequence>
<feature type="domain" description="Helicase HerA central" evidence="2">
    <location>
        <begin position="1295"/>
        <end position="1490"/>
    </location>
</feature>
<protein>
    <submittedName>
        <fullName evidence="3">DUF87 domain-containing protein</fullName>
    </submittedName>
</protein>
<comment type="caution">
    <text evidence="3">The sequence shown here is derived from an EMBL/GenBank/DDBJ whole genome shotgun (WGS) entry which is preliminary data.</text>
</comment>
<dbReference type="Proteomes" id="UP000821598">
    <property type="component" value="Unassembled WGS sequence"/>
</dbReference>
<accession>A0ABX2NXI8</accession>
<dbReference type="EMBL" id="VOMC01000071">
    <property type="protein sequence ID" value="NVI09246.1"/>
    <property type="molecule type" value="Genomic_DNA"/>
</dbReference>
<evidence type="ECO:0000259" key="2">
    <source>
        <dbReference type="Pfam" id="PF01935"/>
    </source>
</evidence>
<dbReference type="InterPro" id="IPR002789">
    <property type="entry name" value="HerA_central"/>
</dbReference>
<gene>
    <name evidence="3" type="ORF">FSB64_37355</name>
</gene>
<dbReference type="Gene3D" id="3.40.50.300">
    <property type="entry name" value="P-loop containing nucleotide triphosphate hydrolases"/>
    <property type="match status" value="2"/>
</dbReference>